<organism evidence="2 3">
    <name type="scientific">Colocasia esculenta</name>
    <name type="common">Wild taro</name>
    <name type="synonym">Arum esculentum</name>
    <dbReference type="NCBI Taxonomy" id="4460"/>
    <lineage>
        <taxon>Eukaryota</taxon>
        <taxon>Viridiplantae</taxon>
        <taxon>Streptophyta</taxon>
        <taxon>Embryophyta</taxon>
        <taxon>Tracheophyta</taxon>
        <taxon>Spermatophyta</taxon>
        <taxon>Magnoliopsida</taxon>
        <taxon>Liliopsida</taxon>
        <taxon>Araceae</taxon>
        <taxon>Aroideae</taxon>
        <taxon>Colocasieae</taxon>
        <taxon>Colocasia</taxon>
    </lineage>
</organism>
<sequence length="76" mass="7711">MFHDRRPVQSRAVAVQGQSLQRPPEYVGGCNRRNLSTNIVNSSTLADLTGATGGTGTTGGTSAPYGGAKGADTTSS</sequence>
<dbReference type="EMBL" id="NMUH01000901">
    <property type="protein sequence ID" value="MQL86453.1"/>
    <property type="molecule type" value="Genomic_DNA"/>
</dbReference>
<evidence type="ECO:0000313" key="3">
    <source>
        <dbReference type="Proteomes" id="UP000652761"/>
    </source>
</evidence>
<evidence type="ECO:0000313" key="2">
    <source>
        <dbReference type="EMBL" id="MQL86453.1"/>
    </source>
</evidence>
<reference evidence="2" key="1">
    <citation type="submission" date="2017-07" db="EMBL/GenBank/DDBJ databases">
        <title>Taro Niue Genome Assembly and Annotation.</title>
        <authorList>
            <person name="Atibalentja N."/>
            <person name="Keating K."/>
            <person name="Fields C.J."/>
        </authorList>
    </citation>
    <scope>NUCLEOTIDE SEQUENCE</scope>
    <source>
        <strain evidence="2">Niue_2</strain>
        <tissue evidence="2">Leaf</tissue>
    </source>
</reference>
<dbReference type="AlphaFoldDB" id="A0A843V0S1"/>
<name>A0A843V0S1_COLES</name>
<feature type="region of interest" description="Disordered" evidence="1">
    <location>
        <begin position="1"/>
        <end position="29"/>
    </location>
</feature>
<protein>
    <submittedName>
        <fullName evidence="2">Uncharacterized protein</fullName>
    </submittedName>
</protein>
<proteinExistence type="predicted"/>
<dbReference type="Proteomes" id="UP000652761">
    <property type="component" value="Unassembled WGS sequence"/>
</dbReference>
<gene>
    <name evidence="2" type="ORF">Taro_018980</name>
</gene>
<evidence type="ECO:0000256" key="1">
    <source>
        <dbReference type="SAM" id="MobiDB-lite"/>
    </source>
</evidence>
<accession>A0A843V0S1</accession>
<feature type="region of interest" description="Disordered" evidence="1">
    <location>
        <begin position="44"/>
        <end position="76"/>
    </location>
</feature>
<keyword evidence="3" id="KW-1185">Reference proteome</keyword>
<comment type="caution">
    <text evidence="2">The sequence shown here is derived from an EMBL/GenBank/DDBJ whole genome shotgun (WGS) entry which is preliminary data.</text>
</comment>